<feature type="domain" description="ABC transmembrane type-2" evidence="7">
    <location>
        <begin position="30"/>
        <end position="259"/>
    </location>
</feature>
<comment type="similarity">
    <text evidence="6">Belongs to the ABC-2 integral membrane protein family.</text>
</comment>
<comment type="subcellular location">
    <subcellularLocation>
        <location evidence="6">Cell membrane</location>
        <topology evidence="6">Multi-pass membrane protein</topology>
    </subcellularLocation>
    <subcellularLocation>
        <location evidence="1">Membrane</location>
        <topology evidence="1">Multi-pass membrane protein</topology>
    </subcellularLocation>
</comment>
<evidence type="ECO:0000259" key="7">
    <source>
        <dbReference type="PROSITE" id="PS51012"/>
    </source>
</evidence>
<reference evidence="8" key="1">
    <citation type="journal article" date="2014" name="Int. J. Syst. Evol. Microbiol.">
        <title>Complete genome of a new Firmicutes species belonging to the dominant human colonic microbiota ('Ruminococcus bicirculans') reveals two chromosomes and a selective capacity to utilize plant glucans.</title>
        <authorList>
            <consortium name="NISC Comparative Sequencing Program"/>
            <person name="Wegmann U."/>
            <person name="Louis P."/>
            <person name="Goesmann A."/>
            <person name="Henrissat B."/>
            <person name="Duncan S.H."/>
            <person name="Flint H.J."/>
        </authorList>
    </citation>
    <scope>NUCLEOTIDE SEQUENCE</scope>
    <source>
        <strain evidence="8">JCM 17590</strain>
    </source>
</reference>
<keyword evidence="5" id="KW-0046">Antibiotic resistance</keyword>
<dbReference type="PANTHER" id="PTHR43229">
    <property type="entry name" value="NODULATION PROTEIN J"/>
    <property type="match status" value="1"/>
</dbReference>
<feature type="transmembrane region" description="Helical" evidence="6">
    <location>
        <begin position="146"/>
        <end position="169"/>
    </location>
</feature>
<feature type="transmembrane region" description="Helical" evidence="6">
    <location>
        <begin position="28"/>
        <end position="54"/>
    </location>
</feature>
<evidence type="ECO:0000256" key="1">
    <source>
        <dbReference type="ARBA" id="ARBA00004141"/>
    </source>
</evidence>
<organism evidence="8 9">
    <name type="scientific">Gryllotalpicola daejeonensis</name>
    <dbReference type="NCBI Taxonomy" id="993087"/>
    <lineage>
        <taxon>Bacteria</taxon>
        <taxon>Bacillati</taxon>
        <taxon>Actinomycetota</taxon>
        <taxon>Actinomycetes</taxon>
        <taxon>Micrococcales</taxon>
        <taxon>Microbacteriaceae</taxon>
        <taxon>Gryllotalpicola</taxon>
    </lineage>
</organism>
<reference evidence="8" key="2">
    <citation type="submission" date="2023-12" db="EMBL/GenBank/DDBJ databases">
        <authorList>
            <person name="Sun Q."/>
            <person name="Inoue M."/>
        </authorList>
    </citation>
    <scope>NUCLEOTIDE SEQUENCE</scope>
    <source>
        <strain evidence="8">JCM 17590</strain>
    </source>
</reference>
<dbReference type="Pfam" id="PF01061">
    <property type="entry name" value="ABC2_membrane"/>
    <property type="match status" value="1"/>
</dbReference>
<keyword evidence="6" id="KW-1003">Cell membrane</keyword>
<dbReference type="InterPro" id="IPR051784">
    <property type="entry name" value="Nod_factor_ABC_transporter"/>
</dbReference>
<dbReference type="InterPro" id="IPR000412">
    <property type="entry name" value="ABC_2_transport"/>
</dbReference>
<sequence length="262" mass="28204">MNRLLGGVFAGNPGAVMARSWTATKTTNWLVVVSGFLEPVLYLLSLGVGLGRLIGTVDTGGQQVSYAAFIAPALLATSAMNGAVMDSTFNVFFKLNFGKLYEGMLATPLGPLDVALGEIMMALLRGALYGLAFLGVMWAVGLNLSWTALLAFPALLIIAFGFASLGMGIVSFMKTFTQMDWIFFVLLPMFLLSSTFFPITVYPRAVQIVIQCLPLWHGIELVRGLTTGVITSALLWHVLYYAGMIAAGLVLTTTRLKALFLK</sequence>
<dbReference type="PIRSF" id="PIRSF006648">
    <property type="entry name" value="DrrB"/>
    <property type="match status" value="1"/>
</dbReference>
<evidence type="ECO:0000256" key="6">
    <source>
        <dbReference type="RuleBase" id="RU361157"/>
    </source>
</evidence>
<keyword evidence="2 6" id="KW-0812">Transmembrane</keyword>
<evidence type="ECO:0000313" key="8">
    <source>
        <dbReference type="EMBL" id="GAA4165886.1"/>
    </source>
</evidence>
<keyword evidence="3 6" id="KW-1133">Transmembrane helix</keyword>
<evidence type="ECO:0000256" key="4">
    <source>
        <dbReference type="ARBA" id="ARBA00023136"/>
    </source>
</evidence>
<protein>
    <recommendedName>
        <fullName evidence="6">Transport permease protein</fullName>
    </recommendedName>
</protein>
<evidence type="ECO:0000256" key="2">
    <source>
        <dbReference type="ARBA" id="ARBA00022692"/>
    </source>
</evidence>
<accession>A0ABP7ZNH3</accession>
<comment type="caution">
    <text evidence="8">The sequence shown here is derived from an EMBL/GenBank/DDBJ whole genome shotgun (WGS) entry which is preliminary data.</text>
</comment>
<keyword evidence="4 6" id="KW-0472">Membrane</keyword>
<feature type="transmembrane region" description="Helical" evidence="6">
    <location>
        <begin position="122"/>
        <end position="140"/>
    </location>
</feature>
<evidence type="ECO:0000256" key="5">
    <source>
        <dbReference type="ARBA" id="ARBA00023251"/>
    </source>
</evidence>
<evidence type="ECO:0000256" key="3">
    <source>
        <dbReference type="ARBA" id="ARBA00022989"/>
    </source>
</evidence>
<feature type="transmembrane region" description="Helical" evidence="6">
    <location>
        <begin position="234"/>
        <end position="252"/>
    </location>
</feature>
<dbReference type="PRINTS" id="PR00164">
    <property type="entry name" value="ABC2TRNSPORT"/>
</dbReference>
<gene>
    <name evidence="8" type="ORF">GCM10022286_29710</name>
</gene>
<keyword evidence="9" id="KW-1185">Reference proteome</keyword>
<evidence type="ECO:0000313" key="9">
    <source>
        <dbReference type="Proteomes" id="UP001415169"/>
    </source>
</evidence>
<dbReference type="EMBL" id="BAABBV010000002">
    <property type="protein sequence ID" value="GAA4165886.1"/>
    <property type="molecule type" value="Genomic_DNA"/>
</dbReference>
<dbReference type="PROSITE" id="PS51012">
    <property type="entry name" value="ABC_TM2"/>
    <property type="match status" value="1"/>
</dbReference>
<feature type="transmembrane region" description="Helical" evidence="6">
    <location>
        <begin position="66"/>
        <end position="85"/>
    </location>
</feature>
<dbReference type="InterPro" id="IPR047817">
    <property type="entry name" value="ABC2_TM_bact-type"/>
</dbReference>
<keyword evidence="6" id="KW-0813">Transport</keyword>
<name>A0ABP7ZNH3_9MICO</name>
<dbReference type="Proteomes" id="UP001415169">
    <property type="component" value="Unassembled WGS sequence"/>
</dbReference>
<dbReference type="PANTHER" id="PTHR43229:SF2">
    <property type="entry name" value="NODULATION PROTEIN J"/>
    <property type="match status" value="1"/>
</dbReference>
<proteinExistence type="inferred from homology"/>
<dbReference type="InterPro" id="IPR013525">
    <property type="entry name" value="ABC2_TM"/>
</dbReference>
<feature type="transmembrane region" description="Helical" evidence="6">
    <location>
        <begin position="181"/>
        <end position="199"/>
    </location>
</feature>